<dbReference type="InterPro" id="IPR014922">
    <property type="entry name" value="YdhG-like"/>
</dbReference>
<dbReference type="SUPFAM" id="SSF159888">
    <property type="entry name" value="YdhG-like"/>
    <property type="match status" value="1"/>
</dbReference>
<dbReference type="Gene3D" id="3.90.1150.200">
    <property type="match status" value="1"/>
</dbReference>
<evidence type="ECO:0000313" key="2">
    <source>
        <dbReference type="EMBL" id="MBD2754468.1"/>
    </source>
</evidence>
<dbReference type="Pfam" id="PF08818">
    <property type="entry name" value="DUF1801"/>
    <property type="match status" value="1"/>
</dbReference>
<dbReference type="EMBL" id="JACXAA010000005">
    <property type="protein sequence ID" value="MBD2754468.1"/>
    <property type="molecule type" value="Genomic_DNA"/>
</dbReference>
<accession>A0A927B306</accession>
<evidence type="ECO:0000259" key="1">
    <source>
        <dbReference type="Pfam" id="PF08818"/>
    </source>
</evidence>
<reference evidence="2" key="1">
    <citation type="submission" date="2020-09" db="EMBL/GenBank/DDBJ databases">
        <authorList>
            <person name="Kim M.K."/>
        </authorList>
    </citation>
    <scope>NUCLEOTIDE SEQUENCE</scope>
    <source>
        <strain evidence="2">BT704</strain>
    </source>
</reference>
<evidence type="ECO:0000313" key="3">
    <source>
        <dbReference type="Proteomes" id="UP000653797"/>
    </source>
</evidence>
<sequence length="127" mass="14394">MTTDKPNTIDEYIAEFPEDVQERLQQIRATIKRAAPDAEETIKYAMPTFTLKGNLVYFAAFKNHIGFYATPKGNEAFQKELSAYKQGKGSIQFPLNKPMPLDLIARMVKYRVEENVGKAAKTKTMKG</sequence>
<dbReference type="Proteomes" id="UP000653797">
    <property type="component" value="Unassembled WGS sequence"/>
</dbReference>
<feature type="domain" description="YdhG-like" evidence="1">
    <location>
        <begin position="21"/>
        <end position="112"/>
    </location>
</feature>
<protein>
    <submittedName>
        <fullName evidence="2">DUF1801 domain-containing protein</fullName>
    </submittedName>
</protein>
<dbReference type="RefSeq" id="WP_191040097.1">
    <property type="nucleotide sequence ID" value="NZ_JACXAA010000005.1"/>
</dbReference>
<proteinExistence type="predicted"/>
<keyword evidence="3" id="KW-1185">Reference proteome</keyword>
<comment type="caution">
    <text evidence="2">The sequence shown here is derived from an EMBL/GenBank/DDBJ whole genome shotgun (WGS) entry which is preliminary data.</text>
</comment>
<dbReference type="AlphaFoldDB" id="A0A927B306"/>
<gene>
    <name evidence="2" type="ORF">IC230_16285</name>
</gene>
<name>A0A927B306_9BACT</name>
<organism evidence="2 3">
    <name type="scientific">Spirosoma validum</name>
    <dbReference type="NCBI Taxonomy" id="2771355"/>
    <lineage>
        <taxon>Bacteria</taxon>
        <taxon>Pseudomonadati</taxon>
        <taxon>Bacteroidota</taxon>
        <taxon>Cytophagia</taxon>
        <taxon>Cytophagales</taxon>
        <taxon>Cytophagaceae</taxon>
        <taxon>Spirosoma</taxon>
    </lineage>
</organism>